<dbReference type="SMART" id="SM00812">
    <property type="entry name" value="Alpha_L_fucos"/>
    <property type="match status" value="1"/>
</dbReference>
<accession>A0A1I0S7W7</accession>
<proteinExistence type="inferred from homology"/>
<evidence type="ECO:0000256" key="6">
    <source>
        <dbReference type="ARBA" id="ARBA00023295"/>
    </source>
</evidence>
<comment type="similarity">
    <text evidence="2">Belongs to the glycosyl hydrolase 29 family.</text>
</comment>
<evidence type="ECO:0000256" key="8">
    <source>
        <dbReference type="SAM" id="SignalP"/>
    </source>
</evidence>
<dbReference type="GO" id="GO:0016139">
    <property type="term" value="P:glycoside catabolic process"/>
    <property type="evidence" value="ECO:0007669"/>
    <property type="project" value="TreeGrafter"/>
</dbReference>
<name>A0A1I0S7W7_9BACT</name>
<gene>
    <name evidence="10" type="ORF">SAMN04488122_4613</name>
</gene>
<evidence type="ECO:0000256" key="5">
    <source>
        <dbReference type="ARBA" id="ARBA00022801"/>
    </source>
</evidence>
<dbReference type="EC" id="3.2.1.51" evidence="3"/>
<evidence type="ECO:0000256" key="2">
    <source>
        <dbReference type="ARBA" id="ARBA00007951"/>
    </source>
</evidence>
<dbReference type="EMBL" id="FOJG01000002">
    <property type="protein sequence ID" value="SEW51961.1"/>
    <property type="molecule type" value="Genomic_DNA"/>
</dbReference>
<evidence type="ECO:0000259" key="9">
    <source>
        <dbReference type="Pfam" id="PF01120"/>
    </source>
</evidence>
<dbReference type="GO" id="GO:0004560">
    <property type="term" value="F:alpha-L-fucosidase activity"/>
    <property type="evidence" value="ECO:0007669"/>
    <property type="project" value="InterPro"/>
</dbReference>
<dbReference type="Pfam" id="PF01120">
    <property type="entry name" value="Alpha_L_fucos"/>
    <property type="match status" value="1"/>
</dbReference>
<protein>
    <recommendedName>
        <fullName evidence="3">alpha-L-fucosidase</fullName>
        <ecNumber evidence="3">3.2.1.51</ecNumber>
    </recommendedName>
</protein>
<feature type="signal peptide" evidence="8">
    <location>
        <begin position="1"/>
        <end position="18"/>
    </location>
</feature>
<evidence type="ECO:0000256" key="4">
    <source>
        <dbReference type="ARBA" id="ARBA00022729"/>
    </source>
</evidence>
<feature type="chain" id="PRO_5011594564" description="alpha-L-fucosidase" evidence="8">
    <location>
        <begin position="19"/>
        <end position="446"/>
    </location>
</feature>
<keyword evidence="6" id="KW-0326">Glycosidase</keyword>
<evidence type="ECO:0000313" key="10">
    <source>
        <dbReference type="EMBL" id="SEW51961.1"/>
    </source>
</evidence>
<feature type="site" description="May be important for catalysis" evidence="7">
    <location>
        <position position="276"/>
    </location>
</feature>
<dbReference type="STRING" id="29529.SAMN04488122_4613"/>
<dbReference type="GO" id="GO:0006004">
    <property type="term" value="P:fucose metabolic process"/>
    <property type="evidence" value="ECO:0007669"/>
    <property type="project" value="InterPro"/>
</dbReference>
<dbReference type="RefSeq" id="WP_089898422.1">
    <property type="nucleotide sequence ID" value="NZ_FOJG01000002.1"/>
</dbReference>
<dbReference type="InterPro" id="IPR016286">
    <property type="entry name" value="FUC_metazoa-typ"/>
</dbReference>
<keyword evidence="4 8" id="KW-0732">Signal</keyword>
<dbReference type="PIRSF" id="PIRSF001092">
    <property type="entry name" value="Alpha-L-fucosidase"/>
    <property type="match status" value="1"/>
</dbReference>
<dbReference type="PANTHER" id="PTHR10030:SF37">
    <property type="entry name" value="ALPHA-L-FUCOSIDASE-RELATED"/>
    <property type="match status" value="1"/>
</dbReference>
<dbReference type="InterPro" id="IPR057739">
    <property type="entry name" value="Glyco_hydro_29_N"/>
</dbReference>
<dbReference type="PANTHER" id="PTHR10030">
    <property type="entry name" value="ALPHA-L-FUCOSIDASE"/>
    <property type="match status" value="1"/>
</dbReference>
<dbReference type="AlphaFoldDB" id="A0A1I0S7W7"/>
<dbReference type="Proteomes" id="UP000199310">
    <property type="component" value="Unassembled WGS sequence"/>
</dbReference>
<dbReference type="Gene3D" id="3.20.20.80">
    <property type="entry name" value="Glycosidases"/>
    <property type="match status" value="1"/>
</dbReference>
<dbReference type="GO" id="GO:0005764">
    <property type="term" value="C:lysosome"/>
    <property type="evidence" value="ECO:0007669"/>
    <property type="project" value="TreeGrafter"/>
</dbReference>
<keyword evidence="5" id="KW-0378">Hydrolase</keyword>
<evidence type="ECO:0000256" key="3">
    <source>
        <dbReference type="ARBA" id="ARBA00012662"/>
    </source>
</evidence>
<sequence length="446" mass="50092">MKKIATLCLLLLALYGHAQTNAELPPGILTSKAVMDRFMNLRFGMFIHWGPVTLRGTEIGWSRHREVPGADYDTLYRQFNPVKFNADEWVKTASEAGMKYLVITAKHHDGFCLWPSAYTDYNIMATPFKKDVVGLLAKACKKYGIQFCIYYSVLDWHHPEYPTDNIYDTTGAGIRKNAHIEKYVAYMKNQLKELVSNYDPYMLWFDGPWESVWTKEMALDMYAYLKTLKKDLIINNRLGKAFSGVDASGTATFLGDYDTPEQRIGDLNMNMPWETCMTICEQWAWKPNDKMKSLRTCIETLAKVAGGNGNLLFNIGPRPDGAIEPEQVVRLKEMGSWLKQYGAAVYNTHGGPYEPNPAYAATRSGNKIYLHVFEAAKGNLTIPALPGVKIKKAYLLKGGAVKLTVTADQLIIPLPAVLPDPNDTVVVLETDKPAISIAPIKNDKKK</sequence>
<evidence type="ECO:0000256" key="1">
    <source>
        <dbReference type="ARBA" id="ARBA00004071"/>
    </source>
</evidence>
<evidence type="ECO:0000256" key="7">
    <source>
        <dbReference type="PIRSR" id="PIRSR001092-1"/>
    </source>
</evidence>
<feature type="domain" description="Glycoside hydrolase family 29 N-terminal" evidence="9">
    <location>
        <begin position="29"/>
        <end position="342"/>
    </location>
</feature>
<dbReference type="InterPro" id="IPR000933">
    <property type="entry name" value="Glyco_hydro_29"/>
</dbReference>
<dbReference type="SUPFAM" id="SSF51445">
    <property type="entry name" value="(Trans)glycosidases"/>
    <property type="match status" value="1"/>
</dbReference>
<dbReference type="PRINTS" id="PR00741">
    <property type="entry name" value="GLHYDRLASE29"/>
</dbReference>
<dbReference type="OrthoDB" id="107551at2"/>
<comment type="function">
    <text evidence="1">Alpha-L-fucosidase is responsible for hydrolyzing the alpha-1,6-linked fucose joined to the reducing-end N-acetylglucosamine of the carbohydrate moieties of glycoproteins.</text>
</comment>
<organism evidence="10 11">
    <name type="scientific">Chitinophaga arvensicola</name>
    <dbReference type="NCBI Taxonomy" id="29529"/>
    <lineage>
        <taxon>Bacteria</taxon>
        <taxon>Pseudomonadati</taxon>
        <taxon>Bacteroidota</taxon>
        <taxon>Chitinophagia</taxon>
        <taxon>Chitinophagales</taxon>
        <taxon>Chitinophagaceae</taxon>
        <taxon>Chitinophaga</taxon>
    </lineage>
</organism>
<keyword evidence="11" id="KW-1185">Reference proteome</keyword>
<evidence type="ECO:0000313" key="11">
    <source>
        <dbReference type="Proteomes" id="UP000199310"/>
    </source>
</evidence>
<dbReference type="InterPro" id="IPR017853">
    <property type="entry name" value="GH"/>
</dbReference>
<reference evidence="11" key="1">
    <citation type="submission" date="2016-10" db="EMBL/GenBank/DDBJ databases">
        <authorList>
            <person name="Varghese N."/>
            <person name="Submissions S."/>
        </authorList>
    </citation>
    <scope>NUCLEOTIDE SEQUENCE [LARGE SCALE GENOMIC DNA]</scope>
    <source>
        <strain evidence="11">DSM 3695</strain>
    </source>
</reference>